<evidence type="ECO:0000313" key="1">
    <source>
        <dbReference type="EMBL" id="MCI34843.1"/>
    </source>
</evidence>
<protein>
    <submittedName>
        <fullName evidence="1">Uncharacterized protein</fullName>
    </submittedName>
</protein>
<keyword evidence="2" id="KW-1185">Reference proteome</keyword>
<sequence length="59" mass="6495">GHMVRCAGLSDSSRKFSANCALRRVEWRVAPSRLEAEIAFWKLRVAQGSGGAARRHGDL</sequence>
<reference evidence="1 2" key="1">
    <citation type="journal article" date="2018" name="Front. Plant Sci.">
        <title>Red Clover (Trifolium pratense) and Zigzag Clover (T. medium) - A Picture of Genomic Similarities and Differences.</title>
        <authorList>
            <person name="Dluhosova J."/>
            <person name="Istvanek J."/>
            <person name="Nedelnik J."/>
            <person name="Repkova J."/>
        </authorList>
    </citation>
    <scope>NUCLEOTIDE SEQUENCE [LARGE SCALE GENOMIC DNA]</scope>
    <source>
        <strain evidence="2">cv. 10/8</strain>
        <tissue evidence="1">Leaf</tissue>
    </source>
</reference>
<dbReference type="AlphaFoldDB" id="A0A392RDY7"/>
<dbReference type="EMBL" id="LXQA010217618">
    <property type="protein sequence ID" value="MCI34843.1"/>
    <property type="molecule type" value="Genomic_DNA"/>
</dbReference>
<comment type="caution">
    <text evidence="1">The sequence shown here is derived from an EMBL/GenBank/DDBJ whole genome shotgun (WGS) entry which is preliminary data.</text>
</comment>
<name>A0A392RDY7_9FABA</name>
<accession>A0A392RDY7</accession>
<feature type="non-terminal residue" evidence="1">
    <location>
        <position position="1"/>
    </location>
</feature>
<evidence type="ECO:0000313" key="2">
    <source>
        <dbReference type="Proteomes" id="UP000265520"/>
    </source>
</evidence>
<proteinExistence type="predicted"/>
<organism evidence="1 2">
    <name type="scientific">Trifolium medium</name>
    <dbReference type="NCBI Taxonomy" id="97028"/>
    <lineage>
        <taxon>Eukaryota</taxon>
        <taxon>Viridiplantae</taxon>
        <taxon>Streptophyta</taxon>
        <taxon>Embryophyta</taxon>
        <taxon>Tracheophyta</taxon>
        <taxon>Spermatophyta</taxon>
        <taxon>Magnoliopsida</taxon>
        <taxon>eudicotyledons</taxon>
        <taxon>Gunneridae</taxon>
        <taxon>Pentapetalae</taxon>
        <taxon>rosids</taxon>
        <taxon>fabids</taxon>
        <taxon>Fabales</taxon>
        <taxon>Fabaceae</taxon>
        <taxon>Papilionoideae</taxon>
        <taxon>50 kb inversion clade</taxon>
        <taxon>NPAAA clade</taxon>
        <taxon>Hologalegina</taxon>
        <taxon>IRL clade</taxon>
        <taxon>Trifolieae</taxon>
        <taxon>Trifolium</taxon>
    </lineage>
</organism>
<dbReference type="Proteomes" id="UP000265520">
    <property type="component" value="Unassembled WGS sequence"/>
</dbReference>